<dbReference type="KEGG" id="fai:FAD_1765"/>
<organism evidence="3 5">
    <name type="scientific">Ferroplasma acidiphilum</name>
    <dbReference type="NCBI Taxonomy" id="74969"/>
    <lineage>
        <taxon>Archaea</taxon>
        <taxon>Methanobacteriati</taxon>
        <taxon>Thermoplasmatota</taxon>
        <taxon>Thermoplasmata</taxon>
        <taxon>Thermoplasmatales</taxon>
        <taxon>Ferroplasmaceae</taxon>
        <taxon>Ferroplasma</taxon>
    </lineage>
</organism>
<keyword evidence="1" id="KW-0812">Transmembrane</keyword>
<evidence type="ECO:0000259" key="2">
    <source>
        <dbReference type="Pfam" id="PF04982"/>
    </source>
</evidence>
<reference evidence="4 6" key="2">
    <citation type="submission" date="2020-05" db="EMBL/GenBank/DDBJ databases">
        <authorList>
            <person name="Zhang R."/>
        </authorList>
    </citation>
    <scope>NUCLEOTIDE SEQUENCE [LARGE SCALE GENOMIC DNA]</scope>
    <source>
        <strain evidence="4 6">DSM 28986</strain>
    </source>
</reference>
<gene>
    <name evidence="3" type="ORF">FAD_1765</name>
    <name evidence="4" type="ORF">HLB00_04125</name>
</gene>
<dbReference type="Proteomes" id="UP000546917">
    <property type="component" value="Unassembled WGS sequence"/>
</dbReference>
<keyword evidence="1" id="KW-1133">Transmembrane helix</keyword>
<dbReference type="OrthoDB" id="384961at2157"/>
<accession>A0A1V0N672</accession>
<evidence type="ECO:0000313" key="6">
    <source>
        <dbReference type="Proteomes" id="UP000546917"/>
    </source>
</evidence>
<dbReference type="Proteomes" id="UP000192050">
    <property type="component" value="Chromosome"/>
</dbReference>
<feature type="transmembrane region" description="Helical" evidence="1">
    <location>
        <begin position="72"/>
        <end position="89"/>
    </location>
</feature>
<dbReference type="GeneID" id="84218389"/>
<feature type="transmembrane region" description="Helical" evidence="1">
    <location>
        <begin position="132"/>
        <end position="150"/>
    </location>
</feature>
<evidence type="ECO:0000256" key="1">
    <source>
        <dbReference type="SAM" id="Phobius"/>
    </source>
</evidence>
<keyword evidence="5" id="KW-1185">Reference proteome</keyword>
<dbReference type="InterPro" id="IPR058581">
    <property type="entry name" value="TM_HPP"/>
</dbReference>
<dbReference type="RefSeq" id="WP_081143076.1">
    <property type="nucleotide sequence ID" value="NZ_CP015363.1"/>
</dbReference>
<sequence>MEKPGKSIVRLRNSIIPAIFIGITITFTILFLSLLHIYIIPIAKFIVFSSFASSCFLLFMEPEQKSSRLSKFVVSYIISGAIGIAGAFIEPYIGIYYTLAIVETIIAMLLVEARAMHPPAMGIAVVFILEKANVFALLFLFSGMVLIIIFDKFLNKFVYLFDDEVKKIDR</sequence>
<dbReference type="Pfam" id="PF04982">
    <property type="entry name" value="TM_HPP"/>
    <property type="match status" value="1"/>
</dbReference>
<protein>
    <submittedName>
        <fullName evidence="4">HPP family protein</fullName>
    </submittedName>
</protein>
<dbReference type="EMBL" id="CP015363">
    <property type="protein sequence ID" value="ARD85604.1"/>
    <property type="molecule type" value="Genomic_DNA"/>
</dbReference>
<dbReference type="STRING" id="74969.FAD_1765"/>
<dbReference type="EMBL" id="JABGBP010000138">
    <property type="protein sequence ID" value="NOL60020.1"/>
    <property type="molecule type" value="Genomic_DNA"/>
</dbReference>
<dbReference type="AlphaFoldDB" id="A0A1V0N672"/>
<evidence type="ECO:0000313" key="3">
    <source>
        <dbReference type="EMBL" id="ARD85604.1"/>
    </source>
</evidence>
<proteinExistence type="predicted"/>
<keyword evidence="1" id="KW-0472">Membrane</keyword>
<feature type="transmembrane region" description="Helical" evidence="1">
    <location>
        <begin position="95"/>
        <end position="111"/>
    </location>
</feature>
<feature type="transmembrane region" description="Helical" evidence="1">
    <location>
        <begin position="38"/>
        <end position="60"/>
    </location>
</feature>
<name>A0A1V0N672_9ARCH</name>
<evidence type="ECO:0000313" key="5">
    <source>
        <dbReference type="Proteomes" id="UP000192050"/>
    </source>
</evidence>
<reference evidence="3 5" key="1">
    <citation type="submission" date="2011-10" db="EMBL/GenBank/DDBJ databases">
        <title>Metabolic and evolutionary patterns in the extreme acidophile Ferroplasma acidiphilum.</title>
        <authorList>
            <person name="Golyshina O.V."/>
            <person name="Kozyavkin S.A."/>
            <person name="Tatusov R.L."/>
            <person name="Slesarev A.I."/>
            <person name="Golyshin P.N."/>
        </authorList>
    </citation>
    <scope>NUCLEOTIDE SEQUENCE [LARGE SCALE GENOMIC DNA]</scope>
    <source>
        <strain evidence="3">Berkeley</strain>
        <strain evidence="5">Y</strain>
    </source>
</reference>
<feature type="domain" description="HPP transmembrane region" evidence="2">
    <location>
        <begin position="17"/>
        <end position="156"/>
    </location>
</feature>
<evidence type="ECO:0000313" key="4">
    <source>
        <dbReference type="EMBL" id="NOL60020.1"/>
    </source>
</evidence>
<feature type="transmembrane region" description="Helical" evidence="1">
    <location>
        <begin position="12"/>
        <end position="32"/>
    </location>
</feature>